<name>A0AAD5AXB7_SILAS</name>
<feature type="region of interest" description="Disordered" evidence="10">
    <location>
        <begin position="1"/>
        <end position="41"/>
    </location>
</feature>
<dbReference type="PROSITE" id="PS51058">
    <property type="entry name" value="ZF_CXXC"/>
    <property type="match status" value="1"/>
</dbReference>
<dbReference type="GO" id="GO:0006346">
    <property type="term" value="P:DNA methylation-dependent constitutive heterochromatin formation"/>
    <property type="evidence" value="ECO:0007669"/>
    <property type="project" value="TreeGrafter"/>
</dbReference>
<dbReference type="InterPro" id="IPR002857">
    <property type="entry name" value="Znf_CXXC"/>
</dbReference>
<dbReference type="PROSITE" id="PS50982">
    <property type="entry name" value="MBD"/>
    <property type="match status" value="1"/>
</dbReference>
<evidence type="ECO:0000313" key="13">
    <source>
        <dbReference type="EMBL" id="KAI5624604.1"/>
    </source>
</evidence>
<feature type="domain" description="MBD" evidence="11">
    <location>
        <begin position="112"/>
        <end position="180"/>
    </location>
</feature>
<dbReference type="GO" id="GO:0005654">
    <property type="term" value="C:nucleoplasm"/>
    <property type="evidence" value="ECO:0007669"/>
    <property type="project" value="UniProtKB-ARBA"/>
</dbReference>
<dbReference type="AlphaFoldDB" id="A0AAD5AXB7"/>
<evidence type="ECO:0000256" key="9">
    <source>
        <dbReference type="PROSITE-ProRule" id="PRU00509"/>
    </source>
</evidence>
<evidence type="ECO:0000256" key="3">
    <source>
        <dbReference type="ARBA" id="ARBA00022771"/>
    </source>
</evidence>
<proteinExistence type="predicted"/>
<dbReference type="PANTHER" id="PTHR12396">
    <property type="entry name" value="METHYL-CPG BINDING PROTEIN, MBD"/>
    <property type="match status" value="1"/>
</dbReference>
<dbReference type="PANTHER" id="PTHR12396:SF57">
    <property type="entry name" value="METHYL-CPG-BINDING DOMAIN PROTEIN 1"/>
    <property type="match status" value="1"/>
</dbReference>
<organism evidence="13 14">
    <name type="scientific">Silurus asotus</name>
    <name type="common">Amur catfish</name>
    <name type="synonym">Parasilurus asotus</name>
    <dbReference type="NCBI Taxonomy" id="30991"/>
    <lineage>
        <taxon>Eukaryota</taxon>
        <taxon>Metazoa</taxon>
        <taxon>Chordata</taxon>
        <taxon>Craniata</taxon>
        <taxon>Vertebrata</taxon>
        <taxon>Euteleostomi</taxon>
        <taxon>Actinopterygii</taxon>
        <taxon>Neopterygii</taxon>
        <taxon>Teleostei</taxon>
        <taxon>Ostariophysi</taxon>
        <taxon>Siluriformes</taxon>
        <taxon>Siluridae</taxon>
        <taxon>Silurus</taxon>
    </lineage>
</organism>
<comment type="subcellular location">
    <subcellularLocation>
        <location evidence="1">Nucleus</location>
    </subcellularLocation>
</comment>
<dbReference type="GO" id="GO:0008270">
    <property type="term" value="F:zinc ion binding"/>
    <property type="evidence" value="ECO:0007669"/>
    <property type="project" value="UniProtKB-KW"/>
</dbReference>
<keyword evidence="6" id="KW-0238">DNA-binding</keyword>
<dbReference type="GO" id="GO:0008327">
    <property type="term" value="F:methyl-CpG binding"/>
    <property type="evidence" value="ECO:0007669"/>
    <property type="project" value="TreeGrafter"/>
</dbReference>
<sequence length="407" mass="45336">MEKEGVDDKQLLSSTGTTDISDTSVGQARSGSDPVKSLDDTSVDWFEPLEEDWEADDDSQSLDIDGARDAEIESLAGESERSGSVAGSERNYKGKSGGTVMRKRKRKWRCGSYDGWEDCTNLGYGWKRKVVFRRSGVSVGQRDVYYLSPKGERVRSKIELLKAIGNTVDLTNFDFKTGRFQDLEPSKRVTKGLLRKFRRSCGRCKGCVAKADCGTCDYCIDKPKFGGSNKKRQKCRQRQCRREAKVGLFLQQITQILSLGGDIVDDGLDLELLELLASLRDAPLPVLWCAVLAEGPRLQLLQCSKLSAMADTTVQIEPSFRYHISVQGQPLLPTHWLYHAHPARLTSVTEVATLLEDLERYSVCRGFKSEPVSGSEPIVQVRAATCEFLVVPESQCCAKCKSTQQKH</sequence>
<evidence type="ECO:0000256" key="5">
    <source>
        <dbReference type="ARBA" id="ARBA00023015"/>
    </source>
</evidence>
<evidence type="ECO:0000256" key="4">
    <source>
        <dbReference type="ARBA" id="ARBA00022833"/>
    </source>
</evidence>
<reference evidence="13" key="1">
    <citation type="submission" date="2018-07" db="EMBL/GenBank/DDBJ databases">
        <title>Comparative genomics of catfishes provides insights into carnivory and benthic adaptation.</title>
        <authorList>
            <person name="Zhang Y."/>
            <person name="Wang D."/>
            <person name="Peng Z."/>
            <person name="Zheng S."/>
            <person name="Shao F."/>
            <person name="Tao W."/>
        </authorList>
    </citation>
    <scope>NUCLEOTIDE SEQUENCE</scope>
    <source>
        <strain evidence="13">Chongqing</strain>
    </source>
</reference>
<dbReference type="InterPro" id="IPR016177">
    <property type="entry name" value="DNA-bd_dom_sf"/>
</dbReference>
<dbReference type="SUPFAM" id="SSF54171">
    <property type="entry name" value="DNA-binding domain"/>
    <property type="match status" value="1"/>
</dbReference>
<feature type="compositionally biased region" description="Basic and acidic residues" evidence="10">
    <location>
        <begin position="1"/>
        <end position="10"/>
    </location>
</feature>
<evidence type="ECO:0000256" key="6">
    <source>
        <dbReference type="ARBA" id="ARBA00023125"/>
    </source>
</evidence>
<evidence type="ECO:0000256" key="10">
    <source>
        <dbReference type="SAM" id="MobiDB-lite"/>
    </source>
</evidence>
<comment type="caution">
    <text evidence="13">The sequence shown here is derived from an EMBL/GenBank/DDBJ whole genome shotgun (WGS) entry which is preliminary data.</text>
</comment>
<dbReference type="Pfam" id="PF02008">
    <property type="entry name" value="zf-CXXC"/>
    <property type="match status" value="1"/>
</dbReference>
<evidence type="ECO:0000313" key="14">
    <source>
        <dbReference type="Proteomes" id="UP001205998"/>
    </source>
</evidence>
<dbReference type="SMART" id="SM00391">
    <property type="entry name" value="MBD"/>
    <property type="match status" value="1"/>
</dbReference>
<keyword evidence="8" id="KW-0539">Nucleus</keyword>
<keyword evidence="2" id="KW-0479">Metal-binding</keyword>
<feature type="compositionally biased region" description="Low complexity" evidence="10">
    <location>
        <begin position="13"/>
        <end position="24"/>
    </location>
</feature>
<evidence type="ECO:0000256" key="7">
    <source>
        <dbReference type="ARBA" id="ARBA00023163"/>
    </source>
</evidence>
<dbReference type="EMBL" id="MU551581">
    <property type="protein sequence ID" value="KAI5624604.1"/>
    <property type="molecule type" value="Genomic_DNA"/>
</dbReference>
<protein>
    <submittedName>
        <fullName evidence="13">Methyl-CpG binding domain protein isoform X1</fullName>
    </submittedName>
</protein>
<evidence type="ECO:0000256" key="1">
    <source>
        <dbReference type="ARBA" id="ARBA00004123"/>
    </source>
</evidence>
<dbReference type="GO" id="GO:0000122">
    <property type="term" value="P:negative regulation of transcription by RNA polymerase II"/>
    <property type="evidence" value="ECO:0007669"/>
    <property type="project" value="TreeGrafter"/>
</dbReference>
<dbReference type="Pfam" id="PF01429">
    <property type="entry name" value="MBD"/>
    <property type="match status" value="1"/>
</dbReference>
<evidence type="ECO:0000259" key="11">
    <source>
        <dbReference type="PROSITE" id="PS50982"/>
    </source>
</evidence>
<dbReference type="CDD" id="cd01396">
    <property type="entry name" value="MeCP2_MBD"/>
    <property type="match status" value="1"/>
</dbReference>
<keyword evidence="5" id="KW-0805">Transcription regulation</keyword>
<evidence type="ECO:0000256" key="2">
    <source>
        <dbReference type="ARBA" id="ARBA00022723"/>
    </source>
</evidence>
<keyword evidence="4" id="KW-0862">Zinc</keyword>
<dbReference type="Proteomes" id="UP001205998">
    <property type="component" value="Unassembled WGS sequence"/>
</dbReference>
<dbReference type="Gene3D" id="3.30.890.10">
    <property type="entry name" value="Methyl-cpg-binding Protein 2, Chain A"/>
    <property type="match status" value="1"/>
</dbReference>
<keyword evidence="14" id="KW-1185">Reference proteome</keyword>
<feature type="domain" description="CXXC-type" evidence="12">
    <location>
        <begin position="192"/>
        <end position="241"/>
    </location>
</feature>
<gene>
    <name evidence="13" type="ORF">C0J50_15830</name>
</gene>
<evidence type="ECO:0000256" key="8">
    <source>
        <dbReference type="ARBA" id="ARBA00023242"/>
    </source>
</evidence>
<evidence type="ECO:0000259" key="12">
    <source>
        <dbReference type="PROSITE" id="PS51058"/>
    </source>
</evidence>
<dbReference type="InterPro" id="IPR001739">
    <property type="entry name" value="Methyl_CpG_DNA-bd"/>
</dbReference>
<keyword evidence="3 9" id="KW-0863">Zinc-finger</keyword>
<keyword evidence="7" id="KW-0804">Transcription</keyword>
<accession>A0AAD5AXB7</accession>
<feature type="region of interest" description="Disordered" evidence="10">
    <location>
        <begin position="74"/>
        <end position="98"/>
    </location>
</feature>